<evidence type="ECO:0000256" key="1">
    <source>
        <dbReference type="SAM" id="Phobius"/>
    </source>
</evidence>
<keyword evidence="1" id="KW-1133">Transmembrane helix</keyword>
<dbReference type="RefSeq" id="WP_155612933.1">
    <property type="nucleotide sequence ID" value="NZ_WNZW01000013.1"/>
</dbReference>
<reference evidence="2 3" key="1">
    <citation type="submission" date="2019-11" db="EMBL/GenBank/DDBJ databases">
        <title>Draft genome sequences of five Paenibacillus species of dairy origin.</title>
        <authorList>
            <person name="Olajide A.M."/>
            <person name="Chen S."/>
            <person name="Lapointe G."/>
        </authorList>
    </citation>
    <scope>NUCLEOTIDE SEQUENCE [LARGE SCALE GENOMIC DNA]</scope>
    <source>
        <strain evidence="2 3">12CR55</strain>
    </source>
</reference>
<evidence type="ECO:0000313" key="3">
    <source>
        <dbReference type="Proteomes" id="UP000447876"/>
    </source>
</evidence>
<gene>
    <name evidence="2" type="ORF">GNP95_21665</name>
</gene>
<organism evidence="2 3">
    <name type="scientific">Paenibacillus woosongensis</name>
    <dbReference type="NCBI Taxonomy" id="307580"/>
    <lineage>
        <taxon>Bacteria</taxon>
        <taxon>Bacillati</taxon>
        <taxon>Bacillota</taxon>
        <taxon>Bacilli</taxon>
        <taxon>Bacillales</taxon>
        <taxon>Paenibacillaceae</taxon>
        <taxon>Paenibacillus</taxon>
    </lineage>
</organism>
<keyword evidence="1" id="KW-0472">Membrane</keyword>
<sequence>MGIREIVMMGLMLLILILAVLGIAAAMVKKKRAAELQSNVIYLPKKRISSKSSDMTTTRNQKCSRCNQAKKLVFYSNDFGHVAGLCKNCRKDIGDEQELYPI</sequence>
<accession>A0A7X3CP97</accession>
<name>A0A7X3CP97_9BACL</name>
<feature type="transmembrane region" description="Helical" evidence="1">
    <location>
        <begin position="6"/>
        <end position="28"/>
    </location>
</feature>
<dbReference type="OrthoDB" id="2679368at2"/>
<dbReference type="Proteomes" id="UP000447876">
    <property type="component" value="Unassembled WGS sequence"/>
</dbReference>
<comment type="caution">
    <text evidence="2">The sequence shown here is derived from an EMBL/GenBank/DDBJ whole genome shotgun (WGS) entry which is preliminary data.</text>
</comment>
<dbReference type="AlphaFoldDB" id="A0A7X3CP97"/>
<dbReference type="EMBL" id="WNZW01000013">
    <property type="protein sequence ID" value="MUG47563.1"/>
    <property type="molecule type" value="Genomic_DNA"/>
</dbReference>
<keyword evidence="1" id="KW-0812">Transmembrane</keyword>
<evidence type="ECO:0000313" key="2">
    <source>
        <dbReference type="EMBL" id="MUG47563.1"/>
    </source>
</evidence>
<proteinExistence type="predicted"/>
<protein>
    <submittedName>
        <fullName evidence="2">Uncharacterized protein</fullName>
    </submittedName>
</protein>